<reference evidence="2" key="1">
    <citation type="journal article" date="2023" name="Science">
        <title>Genome structures resolve the early diversification of teleost fishes.</title>
        <authorList>
            <person name="Parey E."/>
            <person name="Louis A."/>
            <person name="Montfort J."/>
            <person name="Bouchez O."/>
            <person name="Roques C."/>
            <person name="Iampietro C."/>
            <person name="Lluch J."/>
            <person name="Castinel A."/>
            <person name="Donnadieu C."/>
            <person name="Desvignes T."/>
            <person name="Floi Bucao C."/>
            <person name="Jouanno E."/>
            <person name="Wen M."/>
            <person name="Mejri S."/>
            <person name="Dirks R."/>
            <person name="Jansen H."/>
            <person name="Henkel C."/>
            <person name="Chen W.J."/>
            <person name="Zahm M."/>
            <person name="Cabau C."/>
            <person name="Klopp C."/>
            <person name="Thompson A.W."/>
            <person name="Robinson-Rechavi M."/>
            <person name="Braasch I."/>
            <person name="Lecointre G."/>
            <person name="Bobe J."/>
            <person name="Postlethwait J.H."/>
            <person name="Berthelot C."/>
            <person name="Roest Crollius H."/>
            <person name="Guiguen Y."/>
        </authorList>
    </citation>
    <scope>NUCLEOTIDE SEQUENCE</scope>
    <source>
        <strain evidence="2">NC1722</strain>
    </source>
</reference>
<organism evidence="2 3">
    <name type="scientific">Aldrovandia affinis</name>
    <dbReference type="NCBI Taxonomy" id="143900"/>
    <lineage>
        <taxon>Eukaryota</taxon>
        <taxon>Metazoa</taxon>
        <taxon>Chordata</taxon>
        <taxon>Craniata</taxon>
        <taxon>Vertebrata</taxon>
        <taxon>Euteleostomi</taxon>
        <taxon>Actinopterygii</taxon>
        <taxon>Neopterygii</taxon>
        <taxon>Teleostei</taxon>
        <taxon>Notacanthiformes</taxon>
        <taxon>Halosauridae</taxon>
        <taxon>Aldrovandia</taxon>
    </lineage>
</organism>
<evidence type="ECO:0000313" key="3">
    <source>
        <dbReference type="Proteomes" id="UP001221898"/>
    </source>
</evidence>
<accession>A0AAD7RG23</accession>
<gene>
    <name evidence="2" type="ORF">AAFF_G00221170</name>
</gene>
<sequence>MLASFLGCVPPGLNLQPPSAEIMMCKCNKVRSGSFRLRSNPLSSRGTNGKHRAHMGTAGQAGCPASARARVSICHRVTGGFISPPPPRSQPFSARVDSGTSWYHFLLRGLHDRSRSSQPNPAQTPESHWARWLSF</sequence>
<proteinExistence type="predicted"/>
<name>A0AAD7RG23_9TELE</name>
<evidence type="ECO:0000313" key="2">
    <source>
        <dbReference type="EMBL" id="KAJ8383417.1"/>
    </source>
</evidence>
<comment type="caution">
    <text evidence="2">The sequence shown here is derived from an EMBL/GenBank/DDBJ whole genome shotgun (WGS) entry which is preliminary data.</text>
</comment>
<evidence type="ECO:0000256" key="1">
    <source>
        <dbReference type="SAM" id="MobiDB-lite"/>
    </source>
</evidence>
<feature type="region of interest" description="Disordered" evidence="1">
    <location>
        <begin position="38"/>
        <end position="61"/>
    </location>
</feature>
<dbReference type="Proteomes" id="UP001221898">
    <property type="component" value="Unassembled WGS sequence"/>
</dbReference>
<protein>
    <submittedName>
        <fullName evidence="2">Uncharacterized protein</fullName>
    </submittedName>
</protein>
<dbReference type="AlphaFoldDB" id="A0AAD7RG23"/>
<dbReference type="EMBL" id="JAINUG010000294">
    <property type="protein sequence ID" value="KAJ8383417.1"/>
    <property type="molecule type" value="Genomic_DNA"/>
</dbReference>
<keyword evidence="3" id="KW-1185">Reference proteome</keyword>